<dbReference type="EMBL" id="JASPKY010000248">
    <property type="protein sequence ID" value="KAK9717018.1"/>
    <property type="molecule type" value="Genomic_DNA"/>
</dbReference>
<comment type="caution">
    <text evidence="1">The sequence shown here is derived from an EMBL/GenBank/DDBJ whole genome shotgun (WGS) entry which is preliminary data.</text>
</comment>
<accession>A0AAW1KF66</accession>
<gene>
    <name evidence="1" type="ORF">QE152_g24406</name>
</gene>
<evidence type="ECO:0000313" key="2">
    <source>
        <dbReference type="Proteomes" id="UP001458880"/>
    </source>
</evidence>
<dbReference type="AlphaFoldDB" id="A0AAW1KF66"/>
<evidence type="ECO:0000313" key="1">
    <source>
        <dbReference type="EMBL" id="KAK9717018.1"/>
    </source>
</evidence>
<dbReference type="Proteomes" id="UP001458880">
    <property type="component" value="Unassembled WGS sequence"/>
</dbReference>
<keyword evidence="2" id="KW-1185">Reference proteome</keyword>
<evidence type="ECO:0008006" key="3">
    <source>
        <dbReference type="Google" id="ProtNLM"/>
    </source>
</evidence>
<proteinExistence type="predicted"/>
<reference evidence="1 2" key="1">
    <citation type="journal article" date="2024" name="BMC Genomics">
        <title>De novo assembly and annotation of Popillia japonica's genome with initial clues to its potential as an invasive pest.</title>
        <authorList>
            <person name="Cucini C."/>
            <person name="Boschi S."/>
            <person name="Funari R."/>
            <person name="Cardaioli E."/>
            <person name="Iannotti N."/>
            <person name="Marturano G."/>
            <person name="Paoli F."/>
            <person name="Bruttini M."/>
            <person name="Carapelli A."/>
            <person name="Frati F."/>
            <person name="Nardi F."/>
        </authorList>
    </citation>
    <scope>NUCLEOTIDE SEQUENCE [LARGE SCALE GENOMIC DNA]</scope>
    <source>
        <strain evidence="1">DMR45628</strain>
    </source>
</reference>
<protein>
    <recommendedName>
        <fullName evidence="3">DDE-1 domain-containing protein</fullName>
    </recommendedName>
</protein>
<organism evidence="1 2">
    <name type="scientific">Popillia japonica</name>
    <name type="common">Japanese beetle</name>
    <dbReference type="NCBI Taxonomy" id="7064"/>
    <lineage>
        <taxon>Eukaryota</taxon>
        <taxon>Metazoa</taxon>
        <taxon>Ecdysozoa</taxon>
        <taxon>Arthropoda</taxon>
        <taxon>Hexapoda</taxon>
        <taxon>Insecta</taxon>
        <taxon>Pterygota</taxon>
        <taxon>Neoptera</taxon>
        <taxon>Endopterygota</taxon>
        <taxon>Coleoptera</taxon>
        <taxon>Polyphaga</taxon>
        <taxon>Scarabaeiformia</taxon>
        <taxon>Scarabaeidae</taxon>
        <taxon>Rutelinae</taxon>
        <taxon>Popillia</taxon>
    </lineage>
</organism>
<sequence>MELHKCCGHGDPLNIPDALKTKCKGYDSILDEPRRILNGDKTCFLLGPKETKVLAPKGCKNVYEVDKAVANANLTVMFTFSASGDTTPPMIIYPCNLNSVPEEWGVGLSENGWMKAEIFFEYITLYANATRIIQLADVGVFKPVKALWRRAVLQCLRGEYPNEQLTKEKFAPILRIVVDSIKPSIIVNGFKTTGLYPFTFDGIDASKCL</sequence>
<name>A0AAW1KF66_POPJA</name>